<organism evidence="1">
    <name type="scientific">mine drainage metagenome</name>
    <dbReference type="NCBI Taxonomy" id="410659"/>
    <lineage>
        <taxon>unclassified sequences</taxon>
        <taxon>metagenomes</taxon>
        <taxon>ecological metagenomes</taxon>
    </lineage>
</organism>
<reference evidence="1" key="1">
    <citation type="submission" date="2013-08" db="EMBL/GenBank/DDBJ databases">
        <authorList>
            <person name="Mendez C."/>
            <person name="Richter M."/>
            <person name="Ferrer M."/>
            <person name="Sanchez J."/>
        </authorList>
    </citation>
    <scope>NUCLEOTIDE SEQUENCE</scope>
</reference>
<sequence>NDTELELLESIVPKRDLLLKQPGITKKLRLNVDALTYWIATNNSRDNLRKQEYFARYGPEQGLLHLAHDHPDPN</sequence>
<comment type="caution">
    <text evidence="1">The sequence shown here is derived from an EMBL/GenBank/DDBJ whole genome shotgun (WGS) entry which is preliminary data.</text>
</comment>
<reference evidence="1" key="2">
    <citation type="journal article" date="2014" name="ISME J.">
        <title>Microbial stratification in low pH oxic and suboxic macroscopic growths along an acid mine drainage.</title>
        <authorList>
            <person name="Mendez-Garcia C."/>
            <person name="Mesa V."/>
            <person name="Sprenger R.R."/>
            <person name="Richter M."/>
            <person name="Diez M.S."/>
            <person name="Solano J."/>
            <person name="Bargiela R."/>
            <person name="Golyshina O.V."/>
            <person name="Manteca A."/>
            <person name="Ramos J.L."/>
            <person name="Gallego J.R."/>
            <person name="Llorente I."/>
            <person name="Martins Dos Santos V.A."/>
            <person name="Jensen O.N."/>
            <person name="Pelaez A.I."/>
            <person name="Sanchez J."/>
            <person name="Ferrer M."/>
        </authorList>
    </citation>
    <scope>NUCLEOTIDE SEQUENCE</scope>
</reference>
<dbReference type="EMBL" id="AUZZ01006673">
    <property type="protein sequence ID" value="EQD45617.1"/>
    <property type="molecule type" value="Genomic_DNA"/>
</dbReference>
<feature type="non-terminal residue" evidence="1">
    <location>
        <position position="1"/>
    </location>
</feature>
<name>T0ZMF4_9ZZZZ</name>
<protein>
    <submittedName>
        <fullName evidence="1">Uncharacterized protein</fullName>
    </submittedName>
</protein>
<evidence type="ECO:0000313" key="1">
    <source>
        <dbReference type="EMBL" id="EQD45617.1"/>
    </source>
</evidence>
<proteinExistence type="predicted"/>
<accession>T0ZMF4</accession>
<dbReference type="AlphaFoldDB" id="T0ZMF4"/>
<gene>
    <name evidence="1" type="ORF">B2A_09239</name>
</gene>